<accession>E0NQZ3</accession>
<dbReference type="BioCyc" id="PMAR862515-HMP:GMOO-607-MONOMER"/>
<feature type="region of interest" description="Disordered" evidence="9">
    <location>
        <begin position="27"/>
        <end position="49"/>
    </location>
</feature>
<dbReference type="GO" id="GO:0017038">
    <property type="term" value="P:protein import"/>
    <property type="evidence" value="ECO:0007669"/>
    <property type="project" value="TreeGrafter"/>
</dbReference>
<keyword evidence="5 8" id="KW-0653">Protein transport</keyword>
<feature type="signal peptide" evidence="11">
    <location>
        <begin position="1"/>
        <end position="26"/>
    </location>
</feature>
<evidence type="ECO:0000256" key="4">
    <source>
        <dbReference type="ARBA" id="ARBA00022692"/>
    </source>
</evidence>
<evidence type="ECO:0000256" key="5">
    <source>
        <dbReference type="ARBA" id="ARBA00022927"/>
    </source>
</evidence>
<evidence type="ECO:0000256" key="2">
    <source>
        <dbReference type="ARBA" id="ARBA00022448"/>
    </source>
</evidence>
<feature type="transmembrane region" description="Helical" evidence="10">
    <location>
        <begin position="193"/>
        <end position="217"/>
    </location>
</feature>
<evidence type="ECO:0000313" key="13">
    <source>
        <dbReference type="EMBL" id="EFM02513.1"/>
    </source>
</evidence>
<comment type="caution">
    <text evidence="13">The sequence shown here is derived from an EMBL/GenBank/DDBJ whole genome shotgun (WGS) entry which is preliminary data.</text>
</comment>
<dbReference type="InterPro" id="IPR050790">
    <property type="entry name" value="ExbB/TolQ_transport"/>
</dbReference>
<keyword evidence="3" id="KW-1003">Cell membrane</keyword>
<name>E0NQZ3_9BACT</name>
<dbReference type="PANTHER" id="PTHR30625">
    <property type="entry name" value="PROTEIN TOLQ"/>
    <property type="match status" value="1"/>
</dbReference>
<evidence type="ECO:0000259" key="12">
    <source>
        <dbReference type="Pfam" id="PF01618"/>
    </source>
</evidence>
<dbReference type="Pfam" id="PF01618">
    <property type="entry name" value="MotA_ExbB"/>
    <property type="match status" value="1"/>
</dbReference>
<dbReference type="EMBL" id="AEEI01000021">
    <property type="protein sequence ID" value="EFM02513.1"/>
    <property type="molecule type" value="Genomic_DNA"/>
</dbReference>
<evidence type="ECO:0000256" key="10">
    <source>
        <dbReference type="SAM" id="Phobius"/>
    </source>
</evidence>
<organism evidence="13 14">
    <name type="scientific">Hoylesella marshii DSM 16973 = JCM 13450</name>
    <dbReference type="NCBI Taxonomy" id="862515"/>
    <lineage>
        <taxon>Bacteria</taxon>
        <taxon>Pseudomonadati</taxon>
        <taxon>Bacteroidota</taxon>
        <taxon>Bacteroidia</taxon>
        <taxon>Bacteroidales</taxon>
        <taxon>Prevotellaceae</taxon>
        <taxon>Hoylesella</taxon>
    </lineage>
</organism>
<keyword evidence="14" id="KW-1185">Reference proteome</keyword>
<dbReference type="InterPro" id="IPR002898">
    <property type="entry name" value="MotA_ExbB_proton_chnl"/>
</dbReference>
<comment type="subcellular location">
    <subcellularLocation>
        <location evidence="1">Cell membrane</location>
        <topology evidence="1">Multi-pass membrane protein</topology>
    </subcellularLocation>
    <subcellularLocation>
        <location evidence="8">Membrane</location>
        <topology evidence="8">Multi-pass membrane protein</topology>
    </subcellularLocation>
</comment>
<evidence type="ECO:0000256" key="1">
    <source>
        <dbReference type="ARBA" id="ARBA00004651"/>
    </source>
</evidence>
<evidence type="ECO:0000256" key="3">
    <source>
        <dbReference type="ARBA" id="ARBA00022475"/>
    </source>
</evidence>
<keyword evidence="7 10" id="KW-0472">Membrane</keyword>
<feature type="domain" description="MotA/TolQ/ExbB proton channel" evidence="12">
    <location>
        <begin position="155"/>
        <end position="272"/>
    </location>
</feature>
<gene>
    <name evidence="13" type="ORF">HMPREF0658_0594</name>
</gene>
<dbReference type="PANTHER" id="PTHR30625:SF15">
    <property type="entry name" value="BIOPOLYMER TRANSPORT PROTEIN EXBB"/>
    <property type="match status" value="1"/>
</dbReference>
<protein>
    <submittedName>
        <fullName evidence="13">Transporter, MotA/TolQ/ExbB proton channel family protein</fullName>
    </submittedName>
</protein>
<evidence type="ECO:0000256" key="9">
    <source>
        <dbReference type="SAM" id="MobiDB-lite"/>
    </source>
</evidence>
<sequence length="288" mass="31095">MKHLTAKGALTALLFLQTTFPTHLFAVPEGTVPPSKPTSTQTDARLGTDTRTDSIDDALLSDDLSTDTASLETSEESMGFHQALKTKFIEGNAGFMSLVALALVIGLAFCIERIIYLSLSEIDAKRFMRDLDSKITANDMEGAKELCRTTRGPVASICYQGLVRIHESLDNIERSVASYGAVQAANLEKGCSWITLFIAMAPSLGFLGTVIGMVMAFDQIQQAGDISPTIVASGMKVALITTIFGIIVALILQVFYNYILSKIEHLTAQMEESAIALLDAIAKHKLRG</sequence>
<evidence type="ECO:0000256" key="8">
    <source>
        <dbReference type="RuleBase" id="RU004057"/>
    </source>
</evidence>
<comment type="similarity">
    <text evidence="8">Belongs to the exbB/tolQ family.</text>
</comment>
<proteinExistence type="inferred from homology"/>
<keyword evidence="2 8" id="KW-0813">Transport</keyword>
<evidence type="ECO:0000256" key="6">
    <source>
        <dbReference type="ARBA" id="ARBA00022989"/>
    </source>
</evidence>
<dbReference type="HOGENOM" id="CLU_053325_4_1_10"/>
<evidence type="ECO:0000256" key="7">
    <source>
        <dbReference type="ARBA" id="ARBA00023136"/>
    </source>
</evidence>
<dbReference type="Proteomes" id="UP000004394">
    <property type="component" value="Unassembled WGS sequence"/>
</dbReference>
<dbReference type="eggNOG" id="COG0811">
    <property type="taxonomic scope" value="Bacteria"/>
</dbReference>
<feature type="transmembrane region" description="Helical" evidence="10">
    <location>
        <begin position="237"/>
        <end position="260"/>
    </location>
</feature>
<feature type="transmembrane region" description="Helical" evidence="10">
    <location>
        <begin position="95"/>
        <end position="119"/>
    </location>
</feature>
<reference evidence="13" key="1">
    <citation type="submission" date="2010-07" db="EMBL/GenBank/DDBJ databases">
        <authorList>
            <person name="Muzny D."/>
            <person name="Qin X."/>
            <person name="Deng J."/>
            <person name="Jiang H."/>
            <person name="Liu Y."/>
            <person name="Qu J."/>
            <person name="Song X.-Z."/>
            <person name="Zhang L."/>
            <person name="Thornton R."/>
            <person name="Coyle M."/>
            <person name="Francisco L."/>
            <person name="Jackson L."/>
            <person name="Javaid M."/>
            <person name="Korchina V."/>
            <person name="Kovar C."/>
            <person name="Mata R."/>
            <person name="Mathew T."/>
            <person name="Ngo R."/>
            <person name="Nguyen L."/>
            <person name="Nguyen N."/>
            <person name="Okwuonu G."/>
            <person name="Ongeri F."/>
            <person name="Pham C."/>
            <person name="Simmons D."/>
            <person name="Wilczek-Boney K."/>
            <person name="Hale W."/>
            <person name="Jakkamsetti A."/>
            <person name="Pham P."/>
            <person name="Ruth R."/>
            <person name="San Lucas F."/>
            <person name="Warren J."/>
            <person name="Zhang J."/>
            <person name="Zhao Z."/>
            <person name="Zhou C."/>
            <person name="Zhu D."/>
            <person name="Lee S."/>
            <person name="Bess C."/>
            <person name="Blankenburg K."/>
            <person name="Forbes L."/>
            <person name="Fu Q."/>
            <person name="Gubbala S."/>
            <person name="Hirani K."/>
            <person name="Jayaseelan J.C."/>
            <person name="Lara F."/>
            <person name="Munidasa M."/>
            <person name="Palculict T."/>
            <person name="Patil S."/>
            <person name="Pu L.-L."/>
            <person name="Saada N."/>
            <person name="Tang L."/>
            <person name="Weissenberger G."/>
            <person name="Zhu Y."/>
            <person name="Hemphill L."/>
            <person name="Shang Y."/>
            <person name="Youmans B."/>
            <person name="Ayvaz T."/>
            <person name="Ross M."/>
            <person name="Santibanez J."/>
            <person name="Aqrawi P."/>
            <person name="Gross S."/>
            <person name="Joshi V."/>
            <person name="Fowler G."/>
            <person name="Nazareth L."/>
            <person name="Reid J."/>
            <person name="Worley K."/>
            <person name="Petrosino J."/>
            <person name="Highlander S."/>
            <person name="Gibbs R."/>
        </authorList>
    </citation>
    <scope>NUCLEOTIDE SEQUENCE [LARGE SCALE GENOMIC DNA]</scope>
    <source>
        <strain evidence="13">DSM 16973</strain>
    </source>
</reference>
<dbReference type="STRING" id="862515.HMPREF0658_0594"/>
<keyword evidence="4 10" id="KW-0812">Transmembrane</keyword>
<dbReference type="AlphaFoldDB" id="E0NQZ3"/>
<evidence type="ECO:0000256" key="11">
    <source>
        <dbReference type="SAM" id="SignalP"/>
    </source>
</evidence>
<feature type="chain" id="PRO_5003138197" evidence="11">
    <location>
        <begin position="27"/>
        <end position="288"/>
    </location>
</feature>
<dbReference type="RefSeq" id="WP_006948391.1">
    <property type="nucleotide sequence ID" value="NZ_BAJI01000001.1"/>
</dbReference>
<dbReference type="GO" id="GO:0005886">
    <property type="term" value="C:plasma membrane"/>
    <property type="evidence" value="ECO:0007669"/>
    <property type="project" value="UniProtKB-SubCell"/>
</dbReference>
<evidence type="ECO:0000313" key="14">
    <source>
        <dbReference type="Proteomes" id="UP000004394"/>
    </source>
</evidence>
<dbReference type="OrthoDB" id="4045at2"/>
<keyword evidence="11" id="KW-0732">Signal</keyword>
<keyword evidence="6 10" id="KW-1133">Transmembrane helix</keyword>